<evidence type="ECO:0000259" key="6">
    <source>
        <dbReference type="PROSITE" id="PS50949"/>
    </source>
</evidence>
<reference evidence="7 8" key="1">
    <citation type="journal article" date="2015" name="Int. J. Syst. Evol. Microbiol.">
        <title>Amycolatopsis rhabdoformis sp. nov., an actinomycete isolated from a tropical forest soil.</title>
        <authorList>
            <person name="Souza W.R."/>
            <person name="Silva R.E."/>
            <person name="Goodfellow M."/>
            <person name="Busarakam K."/>
            <person name="Figueiro F.S."/>
            <person name="Ferreira D."/>
            <person name="Rodrigues-Filho E."/>
            <person name="Moraes L.A.B."/>
            <person name="Zucchi T.D."/>
        </authorList>
    </citation>
    <scope>NUCLEOTIDE SEQUENCE [LARGE SCALE GENOMIC DNA]</scope>
    <source>
        <strain evidence="7 8">NCIMB 14900</strain>
    </source>
</reference>
<dbReference type="PANTHER" id="PTHR46577:SF1">
    <property type="entry name" value="HTH-TYPE TRANSCRIPTIONAL REGULATORY PROTEIN GABR"/>
    <property type="match status" value="1"/>
</dbReference>
<dbReference type="InterPro" id="IPR004839">
    <property type="entry name" value="Aminotransferase_I/II_large"/>
</dbReference>
<dbReference type="InterPro" id="IPR036390">
    <property type="entry name" value="WH_DNA-bd_sf"/>
</dbReference>
<dbReference type="InterPro" id="IPR051446">
    <property type="entry name" value="HTH_trans_reg/aminotransferase"/>
</dbReference>
<name>A0ABZ1IJI4_9PSEU</name>
<dbReference type="SUPFAM" id="SSF53383">
    <property type="entry name" value="PLP-dependent transferases"/>
    <property type="match status" value="1"/>
</dbReference>
<dbReference type="Proteomes" id="UP001330812">
    <property type="component" value="Chromosome"/>
</dbReference>
<keyword evidence="2" id="KW-0663">Pyridoxal phosphate</keyword>
<comment type="similarity">
    <text evidence="1">In the C-terminal section; belongs to the class-I pyridoxal-phosphate-dependent aminotransferase family.</text>
</comment>
<gene>
    <name evidence="7" type="ORF">VSH64_21485</name>
</gene>
<accession>A0ABZ1IJI4</accession>
<organism evidence="7 8">
    <name type="scientific">Amycolatopsis rhabdoformis</name>
    <dbReference type="NCBI Taxonomy" id="1448059"/>
    <lineage>
        <taxon>Bacteria</taxon>
        <taxon>Bacillati</taxon>
        <taxon>Actinomycetota</taxon>
        <taxon>Actinomycetes</taxon>
        <taxon>Pseudonocardiales</taxon>
        <taxon>Pseudonocardiaceae</taxon>
        <taxon>Amycolatopsis</taxon>
    </lineage>
</organism>
<dbReference type="SUPFAM" id="SSF46785">
    <property type="entry name" value="Winged helix' DNA-binding domain"/>
    <property type="match status" value="1"/>
</dbReference>
<dbReference type="InterPro" id="IPR015424">
    <property type="entry name" value="PyrdxlP-dep_Trfase"/>
</dbReference>
<dbReference type="GO" id="GO:0008483">
    <property type="term" value="F:transaminase activity"/>
    <property type="evidence" value="ECO:0007669"/>
    <property type="project" value="UniProtKB-KW"/>
</dbReference>
<keyword evidence="5" id="KW-0804">Transcription</keyword>
<keyword evidence="4" id="KW-0238">DNA-binding</keyword>
<dbReference type="InterPro" id="IPR036388">
    <property type="entry name" value="WH-like_DNA-bd_sf"/>
</dbReference>
<evidence type="ECO:0000256" key="1">
    <source>
        <dbReference type="ARBA" id="ARBA00005384"/>
    </source>
</evidence>
<dbReference type="SMART" id="SM00345">
    <property type="entry name" value="HTH_GNTR"/>
    <property type="match status" value="1"/>
</dbReference>
<proteinExistence type="inferred from homology"/>
<dbReference type="Gene3D" id="1.10.10.10">
    <property type="entry name" value="Winged helix-like DNA-binding domain superfamily/Winged helix DNA-binding domain"/>
    <property type="match status" value="1"/>
</dbReference>
<dbReference type="EMBL" id="CP142149">
    <property type="protein sequence ID" value="WSE34620.1"/>
    <property type="molecule type" value="Genomic_DNA"/>
</dbReference>
<evidence type="ECO:0000313" key="7">
    <source>
        <dbReference type="EMBL" id="WSE34620.1"/>
    </source>
</evidence>
<evidence type="ECO:0000313" key="8">
    <source>
        <dbReference type="Proteomes" id="UP001330812"/>
    </source>
</evidence>
<keyword evidence="8" id="KW-1185">Reference proteome</keyword>
<dbReference type="Gene3D" id="3.40.640.10">
    <property type="entry name" value="Type I PLP-dependent aspartate aminotransferase-like (Major domain)"/>
    <property type="match status" value="1"/>
</dbReference>
<evidence type="ECO:0000256" key="4">
    <source>
        <dbReference type="ARBA" id="ARBA00023125"/>
    </source>
</evidence>
<sequence>MTALGIDLHLDLGAGGEPRARAIEAALREAITSGRLTAGTRLPGTRSLAVDLGIARGTVVEVYAQLVAEGWLVSATGSGTRVAENRVPVAKSAPAAGRAPAAPRLLDLWPGRPDLSLFPHALWSASVKRTLPESTLDYGDPAGRRQLREAVAAYVSRTRGVLAEPEAVVITSGFTHGLALLARALQTSGVRVIGTEDPGLVHHRRLIHGAGLATAPLPVGPDGADPAALRPEWGAVLLTPAHQHPRGVVLSAASRVAFVDWARDRDAYLIEDDYDGEFRYDKHPVGALQALDPSRVVFAGSTSKSLAPGLRLGWLVLPPRLRLPVLDAVALTGAIPGAPAQLALADLLRRGDYDRHVRRARQVYRKRRTELAARLAALTPVPLDGVPAGLHSLLPLASRREESRLVNAGLLAGVRLMGLQASGYWHSADEPRAGLIIGYATPPQHSWRPALDALAGLLNGAGIAPW</sequence>
<dbReference type="PANTHER" id="PTHR46577">
    <property type="entry name" value="HTH-TYPE TRANSCRIPTIONAL REGULATORY PROTEIN GABR"/>
    <property type="match status" value="1"/>
</dbReference>
<evidence type="ECO:0000256" key="2">
    <source>
        <dbReference type="ARBA" id="ARBA00022898"/>
    </source>
</evidence>
<protein>
    <submittedName>
        <fullName evidence="7">PLP-dependent aminotransferase family protein</fullName>
    </submittedName>
</protein>
<dbReference type="CDD" id="cd07377">
    <property type="entry name" value="WHTH_GntR"/>
    <property type="match status" value="1"/>
</dbReference>
<dbReference type="Pfam" id="PF00392">
    <property type="entry name" value="GntR"/>
    <property type="match status" value="1"/>
</dbReference>
<dbReference type="InterPro" id="IPR000524">
    <property type="entry name" value="Tscrpt_reg_HTH_GntR"/>
</dbReference>
<keyword evidence="3" id="KW-0805">Transcription regulation</keyword>
<dbReference type="Pfam" id="PF00155">
    <property type="entry name" value="Aminotran_1_2"/>
    <property type="match status" value="1"/>
</dbReference>
<dbReference type="InterPro" id="IPR015421">
    <property type="entry name" value="PyrdxlP-dep_Trfase_major"/>
</dbReference>
<keyword evidence="7" id="KW-0808">Transferase</keyword>
<keyword evidence="7" id="KW-0032">Aminotransferase</keyword>
<evidence type="ECO:0000256" key="3">
    <source>
        <dbReference type="ARBA" id="ARBA00023015"/>
    </source>
</evidence>
<dbReference type="RefSeq" id="WP_326837428.1">
    <property type="nucleotide sequence ID" value="NZ_CP142149.1"/>
</dbReference>
<feature type="domain" description="HTH gntR-type" evidence="6">
    <location>
        <begin position="17"/>
        <end position="85"/>
    </location>
</feature>
<dbReference type="CDD" id="cd00609">
    <property type="entry name" value="AAT_like"/>
    <property type="match status" value="1"/>
</dbReference>
<evidence type="ECO:0000256" key="5">
    <source>
        <dbReference type="ARBA" id="ARBA00023163"/>
    </source>
</evidence>
<dbReference type="PROSITE" id="PS50949">
    <property type="entry name" value="HTH_GNTR"/>
    <property type="match status" value="1"/>
</dbReference>